<feature type="coiled-coil region" evidence="1">
    <location>
        <begin position="478"/>
        <end position="509"/>
    </location>
</feature>
<keyword evidence="3" id="KW-0472">Membrane</keyword>
<gene>
    <name evidence="4" type="ORF">TTHERM_00415570</name>
</gene>
<dbReference type="RefSeq" id="XP_001007221.1">
    <property type="nucleotide sequence ID" value="XM_001007221.1"/>
</dbReference>
<dbReference type="OrthoDB" id="288398at2759"/>
<name>Q22P35_TETTS</name>
<dbReference type="PANTHER" id="PTHR31398">
    <property type="entry name" value="MEIOTIC NUCLEAR DIVISION PROTEIN 1 HOMOLOG"/>
    <property type="match status" value="1"/>
</dbReference>
<sequence>MKRLDLFGSQIQFRFQGEKSFNTSLGVLFTVGIATIIILRLVILLNDIYQRNNPVVIQQQRQVSSPEKFVMDRYSLPFAFGLQGGDNLDHYIDPTIYTVTAQQNTKVPYVDENGQTQYTIQVTDVNVSICTQDSFKNPATKQGFLDLPYQQLFCIDPQQVVIEGDYTQQNFSQFQIKLHPCTGQGCGDTKKLGRGYFAIYFQDVIVNPKNKDQPFEYFNRDLFWTSSSSTPKEVDMYFVNNYVQSDYGWVTSDIQTLRYPSYSEQDNSYTSDVDYFFMLNLRFQKQKENIYSRNYKNLTNVVSEIGGFAQSILAIGFIICSTLSEIMLNKSIINEAFDFKIKNMNPQNNEISNLQQPKISVGQSNDNTSLNQKLGQNVNINQEINQKKQIQQQKNIQLESFVNIQSPVKIQKKAKQVNFNQIENINQIPTQPQQQITLEQKTYDQEHTISNTQTQSSIKILSQIVKKKFASITNSQKQSKLENQSQNLIEESQNKEKKLKQNKSLSDEEFKKLLNKERSDMSLSVVEYLKYFFWPFGEIKKKKQIIDYSVQKLYYHLDLMYVIKKLLEVDKLKELVMDKDQIQLFEYISKPVITDEEVFSQLNKDQLYQKQQQKYNILYQDNRSEIQKAQDAYLSYQNIQNRDKKTLMDQKILRHLDPQLLGIFNYQELQQQNNSSALNLQPLIQPSIGQINQNCLENQINSTNQLKNTQNINNQADSISGPQQNIFFSPRSELEILEEKQQFTSSSEEEQQIPTEENNQDAVNRTINIPQNQIKKQKQ</sequence>
<protein>
    <submittedName>
        <fullName evidence="4">ABC transporter family protein</fullName>
    </submittedName>
</protein>
<dbReference type="EMBL" id="GG662856">
    <property type="protein sequence ID" value="EAR86976.1"/>
    <property type="molecule type" value="Genomic_DNA"/>
</dbReference>
<evidence type="ECO:0000256" key="2">
    <source>
        <dbReference type="SAM" id="MobiDB-lite"/>
    </source>
</evidence>
<dbReference type="KEGG" id="tet:TTHERM_00415570"/>
<dbReference type="GO" id="GO:0007131">
    <property type="term" value="P:reciprocal meiotic recombination"/>
    <property type="evidence" value="ECO:0007669"/>
    <property type="project" value="TreeGrafter"/>
</dbReference>
<dbReference type="PANTHER" id="PTHR31398:SF0">
    <property type="entry name" value="MEIOTIC NUCLEAR DIVISION PROTEIN 1 HOMOLOG"/>
    <property type="match status" value="1"/>
</dbReference>
<proteinExistence type="predicted"/>
<dbReference type="GeneID" id="7834980"/>
<organism evidence="4 5">
    <name type="scientific">Tetrahymena thermophila (strain SB210)</name>
    <dbReference type="NCBI Taxonomy" id="312017"/>
    <lineage>
        <taxon>Eukaryota</taxon>
        <taxon>Sar</taxon>
        <taxon>Alveolata</taxon>
        <taxon>Ciliophora</taxon>
        <taxon>Intramacronucleata</taxon>
        <taxon>Oligohymenophorea</taxon>
        <taxon>Hymenostomatida</taxon>
        <taxon>Tetrahymenina</taxon>
        <taxon>Tetrahymenidae</taxon>
        <taxon>Tetrahymena</taxon>
    </lineage>
</organism>
<evidence type="ECO:0000313" key="4">
    <source>
        <dbReference type="EMBL" id="EAR86976.1"/>
    </source>
</evidence>
<dbReference type="GO" id="GO:0005634">
    <property type="term" value="C:nucleus"/>
    <property type="evidence" value="ECO:0007669"/>
    <property type="project" value="TreeGrafter"/>
</dbReference>
<dbReference type="Proteomes" id="UP000009168">
    <property type="component" value="Unassembled WGS sequence"/>
</dbReference>
<feature type="compositionally biased region" description="Low complexity" evidence="2">
    <location>
        <begin position="767"/>
        <end position="779"/>
    </location>
</feature>
<evidence type="ECO:0000256" key="1">
    <source>
        <dbReference type="SAM" id="Coils"/>
    </source>
</evidence>
<keyword evidence="3" id="KW-1133">Transmembrane helix</keyword>
<feature type="transmembrane region" description="Helical" evidence="3">
    <location>
        <begin position="21"/>
        <end position="45"/>
    </location>
</feature>
<feature type="region of interest" description="Disordered" evidence="2">
    <location>
        <begin position="740"/>
        <end position="779"/>
    </location>
</feature>
<dbReference type="InParanoid" id="Q22P35"/>
<keyword evidence="5" id="KW-1185">Reference proteome</keyword>
<keyword evidence="1" id="KW-0175">Coiled coil</keyword>
<dbReference type="HOGENOM" id="CLU_009697_1_0_1"/>
<dbReference type="AlphaFoldDB" id="Q22P35"/>
<feature type="compositionally biased region" description="Polar residues" evidence="2">
    <location>
        <begin position="753"/>
        <end position="766"/>
    </location>
</feature>
<evidence type="ECO:0000256" key="3">
    <source>
        <dbReference type="SAM" id="Phobius"/>
    </source>
</evidence>
<reference evidence="5" key="1">
    <citation type="journal article" date="2006" name="PLoS Biol.">
        <title>Macronuclear genome sequence of the ciliate Tetrahymena thermophila, a model eukaryote.</title>
        <authorList>
            <person name="Eisen J.A."/>
            <person name="Coyne R.S."/>
            <person name="Wu M."/>
            <person name="Wu D."/>
            <person name="Thiagarajan M."/>
            <person name="Wortman J.R."/>
            <person name="Badger J.H."/>
            <person name="Ren Q."/>
            <person name="Amedeo P."/>
            <person name="Jones K.M."/>
            <person name="Tallon L.J."/>
            <person name="Delcher A.L."/>
            <person name="Salzberg S.L."/>
            <person name="Silva J.C."/>
            <person name="Haas B.J."/>
            <person name="Majoros W.H."/>
            <person name="Farzad M."/>
            <person name="Carlton J.M."/>
            <person name="Smith R.K. Jr."/>
            <person name="Garg J."/>
            <person name="Pearlman R.E."/>
            <person name="Karrer K.M."/>
            <person name="Sun L."/>
            <person name="Manning G."/>
            <person name="Elde N.C."/>
            <person name="Turkewitz A.P."/>
            <person name="Asai D.J."/>
            <person name="Wilkes D.E."/>
            <person name="Wang Y."/>
            <person name="Cai H."/>
            <person name="Collins K."/>
            <person name="Stewart B.A."/>
            <person name="Lee S.R."/>
            <person name="Wilamowska K."/>
            <person name="Weinberg Z."/>
            <person name="Ruzzo W.L."/>
            <person name="Wloga D."/>
            <person name="Gaertig J."/>
            <person name="Frankel J."/>
            <person name="Tsao C.-C."/>
            <person name="Gorovsky M.A."/>
            <person name="Keeling P.J."/>
            <person name="Waller R.F."/>
            <person name="Patron N.J."/>
            <person name="Cherry J.M."/>
            <person name="Stover N.A."/>
            <person name="Krieger C.J."/>
            <person name="del Toro C."/>
            <person name="Ryder H.F."/>
            <person name="Williamson S.C."/>
            <person name="Barbeau R.A."/>
            <person name="Hamilton E.P."/>
            <person name="Orias E."/>
        </authorList>
    </citation>
    <scope>NUCLEOTIDE SEQUENCE [LARGE SCALE GENOMIC DNA]</scope>
    <source>
        <strain evidence="5">SB210</strain>
    </source>
</reference>
<evidence type="ECO:0000313" key="5">
    <source>
        <dbReference type="Proteomes" id="UP000009168"/>
    </source>
</evidence>
<keyword evidence="3" id="KW-0812">Transmembrane</keyword>
<accession>Q22P35</accession>
<dbReference type="OMA" id="VCVLYTI"/>